<organism evidence="1 2">
    <name type="scientific">Rhabditophanes sp. KR3021</name>
    <dbReference type="NCBI Taxonomy" id="114890"/>
    <lineage>
        <taxon>Eukaryota</taxon>
        <taxon>Metazoa</taxon>
        <taxon>Ecdysozoa</taxon>
        <taxon>Nematoda</taxon>
        <taxon>Chromadorea</taxon>
        <taxon>Rhabditida</taxon>
        <taxon>Tylenchina</taxon>
        <taxon>Panagrolaimomorpha</taxon>
        <taxon>Strongyloidoidea</taxon>
        <taxon>Alloionematidae</taxon>
        <taxon>Rhabditophanes</taxon>
    </lineage>
</organism>
<accession>A0AC35UFJ2</accession>
<sequence>MPVNIFYLLLLLPLVLCDFDSDGTYFITSFLHYKVPKPSDISLSLNFIAVHDGPTSVTVKYFSKLNKQNIKTTMTITNDKITTFPLEYADVVKDDYLLDGIVIPVPDPRIIISSDNNIKVIARLLNLVTGLGDTYEVPPTAMLGAPVIIKLPKANPGAAQLIHIMTTETDLAIGFVKEFVNGQAGLTQAVKIDFALGSNQAIIAVPFDNKDRSYYIECSTPLFFTVVTTCVDLNFASGFPFSSQTTPCDYAAYHPLPIFSWDCKHLLSNPTDLKMTTNRFTHSLYAAPSNVVCDNEVFVDIYTDKKPINGSKLIIKTFQSATINLLPAKEYGVQSTHTFDSLVRFGGTTHTFITSQLLNAFLVNVPDSTQYVTGMSKFVTFSSTTYLEIYTSSTADESKFLINGKAVDKKKTEIINIPFFDTKFKSIVITINLVGQVSFVCDQDYILYVIGPNLDKIDPSIKYKTSYYGYLAGFMKSGLTFSTITATTPKGIHNPTSGISTTTSLSTTTHNNSNAVKYCLVSSFFLISISLIL</sequence>
<dbReference type="WBParaSite" id="RSKR_0001040900.1">
    <property type="protein sequence ID" value="RSKR_0001040900.1"/>
    <property type="gene ID" value="RSKR_0001040900"/>
</dbReference>
<evidence type="ECO:0000313" key="2">
    <source>
        <dbReference type="WBParaSite" id="RSKR_0001040900.1"/>
    </source>
</evidence>
<evidence type="ECO:0000313" key="1">
    <source>
        <dbReference type="Proteomes" id="UP000095286"/>
    </source>
</evidence>
<proteinExistence type="predicted"/>
<protein>
    <submittedName>
        <fullName evidence="2">IgGFc_binding domain-containing protein</fullName>
    </submittedName>
</protein>
<dbReference type="Proteomes" id="UP000095286">
    <property type="component" value="Unplaced"/>
</dbReference>
<reference evidence="2" key="1">
    <citation type="submission" date="2016-11" db="UniProtKB">
        <authorList>
            <consortium name="WormBaseParasite"/>
        </authorList>
    </citation>
    <scope>IDENTIFICATION</scope>
    <source>
        <strain evidence="2">KR3021</strain>
    </source>
</reference>
<name>A0AC35UFJ2_9BILA</name>